<sequence length="374" mass="43918">MKQKVESRKQAKRKFINPIRPSLFRTKKSNEAATFEDFLRENINNSINAKFLLGKTEFYNLEAFQNRFSRDLPLLKEIIVSEVNRPEGTFALYHGSSNAVKFFRMVISAIYRMDNLHTEQACLKTNMVLGCMKQRSFSPSRFFNKTSARMRSRHPLNSSSDFSAGKEFDHEDHIRKHLLCASMLLHDGYYGETSWLFFQNNKSISVRNEEKFLEVVLNEFCKKQRLDNFPVEELIKLYSGYKQILQAQLLQIFINQNDFNELGYYCYAGGAPLVRDSGSFMNELFAELTSQNSDNWQRIVTEKINNAFKANKLHPLIDKEPSSQLMDEWLNFLQVRFITTNPEFYNTDKVTINEYYRSDEAYSITKDLKKELRI</sequence>
<dbReference type="Proteomes" id="UP000054715">
    <property type="component" value="Unassembled WGS sequence"/>
</dbReference>
<protein>
    <submittedName>
        <fullName evidence="1">Uncharacterized protein</fullName>
    </submittedName>
</protein>
<feature type="non-terminal residue" evidence="1">
    <location>
        <position position="374"/>
    </location>
</feature>
<dbReference type="RefSeq" id="WP_156411900.1">
    <property type="nucleotide sequence ID" value="NZ_LNYG01000004.1"/>
</dbReference>
<organism evidence="1 2">
    <name type="scientific">Legionella jamestowniensis</name>
    <dbReference type="NCBI Taxonomy" id="455"/>
    <lineage>
        <taxon>Bacteria</taxon>
        <taxon>Pseudomonadati</taxon>
        <taxon>Pseudomonadota</taxon>
        <taxon>Gammaproteobacteria</taxon>
        <taxon>Legionellales</taxon>
        <taxon>Legionellaceae</taxon>
        <taxon>Legionella</taxon>
    </lineage>
</organism>
<accession>A0A0W0UZI3</accession>
<comment type="caution">
    <text evidence="1">The sequence shown here is derived from an EMBL/GenBank/DDBJ whole genome shotgun (WGS) entry which is preliminary data.</text>
</comment>
<gene>
    <name evidence="1" type="ORF">Ljam_0311</name>
</gene>
<name>A0A0W0UZI3_9GAMM</name>
<evidence type="ECO:0000313" key="1">
    <source>
        <dbReference type="EMBL" id="KTD13053.1"/>
    </source>
</evidence>
<evidence type="ECO:0000313" key="2">
    <source>
        <dbReference type="Proteomes" id="UP000054715"/>
    </source>
</evidence>
<dbReference type="EMBL" id="LNYG01000004">
    <property type="protein sequence ID" value="KTD13053.1"/>
    <property type="molecule type" value="Genomic_DNA"/>
</dbReference>
<proteinExistence type="predicted"/>
<dbReference type="OrthoDB" id="9919478at2"/>
<reference evidence="1 2" key="1">
    <citation type="submission" date="2015-11" db="EMBL/GenBank/DDBJ databases">
        <title>Genomic analysis of 38 Legionella species identifies large and diverse effector repertoires.</title>
        <authorList>
            <person name="Burstein D."/>
            <person name="Amaro F."/>
            <person name="Zusman T."/>
            <person name="Lifshitz Z."/>
            <person name="Cohen O."/>
            <person name="Gilbert J.A."/>
            <person name="Pupko T."/>
            <person name="Shuman H.A."/>
            <person name="Segal G."/>
        </authorList>
    </citation>
    <scope>NUCLEOTIDE SEQUENCE [LARGE SCALE GENOMIC DNA]</scope>
    <source>
        <strain evidence="1 2">JA-26-G1-E2</strain>
    </source>
</reference>
<dbReference type="AlphaFoldDB" id="A0A0W0UZI3"/>